<sequence>MATSNPGKLHAYDPKIDKTFHKLIRSHRSSEVANSSHKSSAFASDYGILKSNSGDFDFDIANSNSNLDVVYQLWCIRYPEFKQAQSYELKFGVIHLLPKFHGLVGEDPRKHLKEFHVVCSILRPYGILEDYIKMKAFPFSLDGAANGWLYLQPALSNPGNLHTYDPEIDRTFHSSGAGFDSNFGVSISQFSLNNMENNDKTLKELAIPDVKTLHKHLNKFHVVCSTMRPYGIHEDYIKMKAFPFSLDGAAKDWLYL</sequence>
<organism evidence="2 3">
    <name type="scientific">Mucuna pruriens</name>
    <name type="common">Velvet bean</name>
    <name type="synonym">Dolichos pruriens</name>
    <dbReference type="NCBI Taxonomy" id="157652"/>
    <lineage>
        <taxon>Eukaryota</taxon>
        <taxon>Viridiplantae</taxon>
        <taxon>Streptophyta</taxon>
        <taxon>Embryophyta</taxon>
        <taxon>Tracheophyta</taxon>
        <taxon>Spermatophyta</taxon>
        <taxon>Magnoliopsida</taxon>
        <taxon>eudicotyledons</taxon>
        <taxon>Gunneridae</taxon>
        <taxon>Pentapetalae</taxon>
        <taxon>rosids</taxon>
        <taxon>fabids</taxon>
        <taxon>Fabales</taxon>
        <taxon>Fabaceae</taxon>
        <taxon>Papilionoideae</taxon>
        <taxon>50 kb inversion clade</taxon>
        <taxon>NPAAA clade</taxon>
        <taxon>indigoferoid/millettioid clade</taxon>
        <taxon>Phaseoleae</taxon>
        <taxon>Mucuna</taxon>
    </lineage>
</organism>
<proteinExistence type="predicted"/>
<dbReference type="PANTHER" id="PTHR33223:SF3">
    <property type="match status" value="1"/>
</dbReference>
<keyword evidence="3" id="KW-1185">Reference proteome</keyword>
<evidence type="ECO:0000313" key="2">
    <source>
        <dbReference type="EMBL" id="RDX95743.1"/>
    </source>
</evidence>
<comment type="caution">
    <text evidence="2">The sequence shown here is derived from an EMBL/GenBank/DDBJ whole genome shotgun (WGS) entry which is preliminary data.</text>
</comment>
<evidence type="ECO:0000313" key="3">
    <source>
        <dbReference type="Proteomes" id="UP000257109"/>
    </source>
</evidence>
<feature type="domain" description="DUF6738" evidence="1">
    <location>
        <begin position="1"/>
        <end position="34"/>
    </location>
</feature>
<gene>
    <name evidence="2" type="ORF">CR513_21686</name>
</gene>
<accession>A0A371GZ48</accession>
<dbReference type="EMBL" id="QJKJ01004053">
    <property type="protein sequence ID" value="RDX95743.1"/>
    <property type="molecule type" value="Genomic_DNA"/>
</dbReference>
<evidence type="ECO:0000259" key="1">
    <source>
        <dbReference type="Pfam" id="PF20523"/>
    </source>
</evidence>
<reference evidence="2" key="1">
    <citation type="submission" date="2018-05" db="EMBL/GenBank/DDBJ databases">
        <title>Draft genome of Mucuna pruriens seed.</title>
        <authorList>
            <person name="Nnadi N.E."/>
            <person name="Vos R."/>
            <person name="Hasami M.H."/>
            <person name="Devisetty U.K."/>
            <person name="Aguiy J.C."/>
        </authorList>
    </citation>
    <scope>NUCLEOTIDE SEQUENCE [LARGE SCALE GENOMIC DNA]</scope>
    <source>
        <strain evidence="2">JCA_2017</strain>
    </source>
</reference>
<dbReference type="Pfam" id="PF20523">
    <property type="entry name" value="DUF6738"/>
    <property type="match status" value="1"/>
</dbReference>
<dbReference type="InterPro" id="IPR046626">
    <property type="entry name" value="DUF6738"/>
</dbReference>
<feature type="non-terminal residue" evidence="2">
    <location>
        <position position="1"/>
    </location>
</feature>
<dbReference type="PANTHER" id="PTHR33223">
    <property type="entry name" value="CCHC-TYPE DOMAIN-CONTAINING PROTEIN"/>
    <property type="match status" value="1"/>
</dbReference>
<dbReference type="Proteomes" id="UP000257109">
    <property type="component" value="Unassembled WGS sequence"/>
</dbReference>
<dbReference type="OrthoDB" id="1689420at2759"/>
<name>A0A371GZ48_MUCPR</name>
<dbReference type="AlphaFoldDB" id="A0A371GZ48"/>
<protein>
    <recommendedName>
        <fullName evidence="1">DUF6738 domain-containing protein</fullName>
    </recommendedName>
</protein>